<reference evidence="2 3" key="1">
    <citation type="journal article" date="2015" name="Nature">
        <title>rRNA introns, odd ribosomes, and small enigmatic genomes across a large radiation of phyla.</title>
        <authorList>
            <person name="Brown C.T."/>
            <person name="Hug L.A."/>
            <person name="Thomas B.C."/>
            <person name="Sharon I."/>
            <person name="Castelle C.J."/>
            <person name="Singh A."/>
            <person name="Wilkins M.J."/>
            <person name="Williams K.H."/>
            <person name="Banfield J.F."/>
        </authorList>
    </citation>
    <scope>NUCLEOTIDE SEQUENCE [LARGE SCALE GENOMIC DNA]</scope>
</reference>
<dbReference type="Gene3D" id="3.60.10.10">
    <property type="entry name" value="Endonuclease/exonuclease/phosphatase"/>
    <property type="match status" value="1"/>
</dbReference>
<proteinExistence type="predicted"/>
<evidence type="ECO:0000313" key="2">
    <source>
        <dbReference type="EMBL" id="KKQ37699.1"/>
    </source>
</evidence>
<accession>A0A0G0JLV8</accession>
<dbReference type="InterPro" id="IPR036691">
    <property type="entry name" value="Endo/exonu/phosph_ase_sf"/>
</dbReference>
<evidence type="ECO:0000259" key="1">
    <source>
        <dbReference type="Pfam" id="PF03372"/>
    </source>
</evidence>
<dbReference type="STRING" id="1618545.US53_C0012G0014"/>
<dbReference type="InterPro" id="IPR051916">
    <property type="entry name" value="GPI-anchor_lipid_remodeler"/>
</dbReference>
<dbReference type="SUPFAM" id="SSF56219">
    <property type="entry name" value="DNase I-like"/>
    <property type="match status" value="1"/>
</dbReference>
<dbReference type="Pfam" id="PF03372">
    <property type="entry name" value="Exo_endo_phos"/>
    <property type="match status" value="1"/>
</dbReference>
<dbReference type="InterPro" id="IPR005135">
    <property type="entry name" value="Endo/exonuclease/phosphatase"/>
</dbReference>
<comment type="caution">
    <text evidence="2">The sequence shown here is derived from an EMBL/GenBank/DDBJ whole genome shotgun (WGS) entry which is preliminary data.</text>
</comment>
<protein>
    <recommendedName>
        <fullName evidence="1">Endonuclease/exonuclease/phosphatase domain-containing protein</fullName>
    </recommendedName>
</protein>
<dbReference type="PANTHER" id="PTHR14859">
    <property type="entry name" value="CALCOFLUOR WHITE HYPERSENSITIVE PROTEIN PRECURSOR"/>
    <property type="match status" value="1"/>
</dbReference>
<dbReference type="GO" id="GO:0006506">
    <property type="term" value="P:GPI anchor biosynthetic process"/>
    <property type="evidence" value="ECO:0007669"/>
    <property type="project" value="TreeGrafter"/>
</dbReference>
<organism evidence="2 3">
    <name type="scientific">Candidatus Woesebacteria bacterium GW2011_GWA1_37_7</name>
    <dbReference type="NCBI Taxonomy" id="1618545"/>
    <lineage>
        <taxon>Bacteria</taxon>
        <taxon>Candidatus Woeseibacteriota</taxon>
    </lineage>
</organism>
<feature type="domain" description="Endonuclease/exonuclease/phosphatase" evidence="1">
    <location>
        <begin position="4"/>
        <end position="262"/>
    </location>
</feature>
<dbReference type="AlphaFoldDB" id="A0A0G0JLV8"/>
<dbReference type="EMBL" id="LBTI01000012">
    <property type="protein sequence ID" value="KKQ37699.1"/>
    <property type="molecule type" value="Genomic_DNA"/>
</dbReference>
<evidence type="ECO:0000313" key="3">
    <source>
        <dbReference type="Proteomes" id="UP000034591"/>
    </source>
</evidence>
<dbReference type="GO" id="GO:0016020">
    <property type="term" value="C:membrane"/>
    <property type="evidence" value="ECO:0007669"/>
    <property type="project" value="GOC"/>
</dbReference>
<dbReference type="PANTHER" id="PTHR14859:SF1">
    <property type="entry name" value="PGAP2-INTERACTING PROTEIN"/>
    <property type="match status" value="1"/>
</dbReference>
<sequence length="273" mass="31261">MKIASYNILSGGFDSYNFESSSPERLELLQKAIKMINADFIGLIDTFRWDSLYSNSQLSELFGYKKAYCINLNGIRLKKKGHNNGITVLTNLSVDQFKTITLETRDAIKTTLQINNNELDIFTVYLDDLSEDVRVKQTRTLLKYVDQTKPTIIMGDLNTISLGDIKKSTPLIDKFAANNRQLYESMKSGLNEMKRGEVTKIFKEYKLLDADKDGETTAPTRLFPAKIEGSVLRIDYAFHTNKIYVSDFKVLKDLIFDKTSDHYPIVFNIDIKE</sequence>
<name>A0A0G0JLV8_9BACT</name>
<dbReference type="Proteomes" id="UP000034591">
    <property type="component" value="Unassembled WGS sequence"/>
</dbReference>
<gene>
    <name evidence="2" type="ORF">US53_C0012G0014</name>
</gene>
<dbReference type="GO" id="GO:0003824">
    <property type="term" value="F:catalytic activity"/>
    <property type="evidence" value="ECO:0007669"/>
    <property type="project" value="InterPro"/>
</dbReference>